<evidence type="ECO:0000256" key="2">
    <source>
        <dbReference type="ARBA" id="ARBA00022840"/>
    </source>
</evidence>
<dbReference type="Proteomes" id="UP001057375">
    <property type="component" value="Unassembled WGS sequence"/>
</dbReference>
<accession>A0ABQ5KSG8</accession>
<gene>
    <name evidence="5" type="ORF">ADUPG1_008580</name>
</gene>
<feature type="compositionally biased region" description="Basic and acidic residues" evidence="3">
    <location>
        <begin position="450"/>
        <end position="464"/>
    </location>
</feature>
<evidence type="ECO:0000256" key="3">
    <source>
        <dbReference type="SAM" id="MobiDB-lite"/>
    </source>
</evidence>
<evidence type="ECO:0000256" key="1">
    <source>
        <dbReference type="ARBA" id="ARBA00022741"/>
    </source>
</evidence>
<feature type="compositionally biased region" description="Low complexity" evidence="3">
    <location>
        <begin position="467"/>
        <end position="485"/>
    </location>
</feature>
<dbReference type="Gene3D" id="3.40.50.300">
    <property type="entry name" value="P-loop containing nucleotide triphosphate hydrolases"/>
    <property type="match status" value="2"/>
</dbReference>
<sequence length="1826" mass="207004">MPKGSKEKFEDYLAKHNIPIFLQDSLLVLLQNKPKDPIEFLFHYFDAVVMGFEHIDKAYRLISLSKFGDDDFLKNVSSAFFVLSEAPDGLVGKSLNLILDIIFKDIDVRWDKRIHDSLYLPEEEKLTLPIFINSICAAYSLLETITLSKLVFDGLDTAGMGLLSKDMQTELSSLVEDSIDIGTAAAVLPRSIHPSRDKYFDDSSITDVGQIESGKVRVPCNQFQKIFELDCGLMQDMIDELASDKQKTTTQTHTCTEQMYEEYSSSSSSDEEIPLRTYRSGYIPIILKFQPGGLIPGKSYFLKTSSHPMPIEVMTYKVKRKFKGYYCPIIAPSTEIPIFVINSEGTRIVDALNGIYGVKYKKEIGEYVLNPRKCAKVSSWSKLSSCLHYEDVVPKEIIQFWKNECISSEIKAEITTFESFLHSFCFKMKHGITKELLSSFHIKFGANKVEKPQTQETSPPKERISTPLLDIDSSSPKSDSPGPIDHSPTPKLKKNEDISGICETKPSKTPDSLKVESTKLQSGIYDEVEEESTSIISSSSSEPRAPPLKPKENGGTDPTDSIILDCRSDRRTHHIQVQTTSATTSAKSCIVTNLDEESSSSYSSSIISSSEPETTTSHPIYHYIKSDEIYGFDSYSPNFCVIDVIVSGDLSGYYLVSALDNWQGTQGMIGIAEGNSHFKYPMLIKFNPDFVEGEDILQFKLYNTDKDDWKTIHDDQSFPIALHSETSNNSVSLALIHAEQQRSTEIYSPTTHIDRIMSCFAQRTLGLRSLTIPFFECDFFSMWYESLVEALILLCIDFLTFMPKKRKVEEFMKFLDTFFFKLSLSEDDFGSKKQLSKEQLFDKEMELSCFALFPSHPVSESLLRQKQETIRQEVSWDVSTASQLIPCSLDSEIAYFLPISLDNTYFHLRSAEVQEKEKKDDQMELERYNIPPISSRKMKKIDSHSLKNNMGMPCLIVFIPSSAFSLDSFLSEKQFSFFQRNCFSYITIEYTQSPSISSLSAKLISSILYQSLKKKKGNVSAIMGQFSKNPWKSPNQYLKSIKSLIFAELDKVETTLDTEVSRIWNCNIMPNPTCFPNIQDISSSHLEKIQILSLQNVVIGEICDPHISSFFKMICSLLENEWWYVRICVKYKSVDKERGSRKESCALSSSLVMKASSEPLVPSSSSIRKTLQVEKSKYHSVNTDNIEQLPSVDHDNVRIRMCEFDDSKLGTDFILTEKAKKRIQTIITSIECGIPLLLEGDTGTSKSFSVEATAQVQGLSLSSVKTKIEEERENADGKPIRRLLRFNLSSQTTKNDLIGREEWCGDAIQPYQFKKGAFLEAFENGHYILLDELNLAPDSVLQCIETCLDSGSLWVKQLDETKEYIMHPNFRLIATQNPPRGMFSGKRKELSSQFLSRFRRVTFSNLTVEECETIAQRSNPKLSSHQRNLLARAHTFLCSMNIPLSIPNVYTLRDMIGVAKAIGIEHDDSRFSFDKILFLYYLGAFSKGELKQILDISNAPDYLTSTFYALTAETSPKPAIASLIHVSFPIIESNRERQRCLNDFDAKCEAEKKDPSHSHLFSENSVLSHVSPISYSSVKIECYMLSRHEKLIQDAIDGAILGRHVLFVGQPNSCLSFLATEAPYRYKMGHGTPYLIPFTSDTDISVMLGQSLPITKMSDGKRIQTVEWQDGPIVSALRSGDVCILDNVDRGDQTITERLNPILEKNLRMEEKGRVFELTEAPDDHQAVEIDSSFRFFGTASITDRGLNLSPAFLNRFLVIRVDPLSKAEFLDFVKSIVLVWNSILTKLLLESPLEETELEEEEIKHQIPLLKMRNKKKKRKKKRKE</sequence>
<protein>
    <recommendedName>
        <fullName evidence="4">ATPase dynein-related AAA domain-containing protein</fullName>
    </recommendedName>
</protein>
<feature type="compositionally biased region" description="Basic and acidic residues" evidence="3">
    <location>
        <begin position="505"/>
        <end position="517"/>
    </location>
</feature>
<evidence type="ECO:0000313" key="5">
    <source>
        <dbReference type="EMBL" id="GKT35411.1"/>
    </source>
</evidence>
<evidence type="ECO:0000313" key="6">
    <source>
        <dbReference type="Proteomes" id="UP001057375"/>
    </source>
</evidence>
<feature type="region of interest" description="Disordered" evidence="3">
    <location>
        <begin position="450"/>
        <end position="559"/>
    </location>
</feature>
<proteinExistence type="predicted"/>
<keyword evidence="1" id="KW-0547">Nucleotide-binding</keyword>
<dbReference type="EMBL" id="BQXS01010984">
    <property type="protein sequence ID" value="GKT35411.1"/>
    <property type="molecule type" value="Genomic_DNA"/>
</dbReference>
<organism evidence="5 6">
    <name type="scientific">Aduncisulcus paluster</name>
    <dbReference type="NCBI Taxonomy" id="2918883"/>
    <lineage>
        <taxon>Eukaryota</taxon>
        <taxon>Metamonada</taxon>
        <taxon>Carpediemonas-like organisms</taxon>
        <taxon>Aduncisulcus</taxon>
    </lineage>
</organism>
<comment type="caution">
    <text evidence="5">The sequence shown here is derived from an EMBL/GenBank/DDBJ whole genome shotgun (WGS) entry which is preliminary data.</text>
</comment>
<dbReference type="InterPro" id="IPR011704">
    <property type="entry name" value="ATPase_dyneun-rel_AAA"/>
</dbReference>
<dbReference type="SUPFAM" id="SSF47391">
    <property type="entry name" value="Dimerization-anchoring domain of cAMP-dependent PK regulatory subunit"/>
    <property type="match status" value="1"/>
</dbReference>
<feature type="domain" description="ATPase dynein-related AAA" evidence="4">
    <location>
        <begin position="1636"/>
        <end position="1757"/>
    </location>
</feature>
<feature type="domain" description="ATPase dynein-related AAA" evidence="4">
    <location>
        <begin position="1237"/>
        <end position="1398"/>
    </location>
</feature>
<dbReference type="PANTHER" id="PTHR48103">
    <property type="entry name" value="MIDASIN-RELATED"/>
    <property type="match status" value="1"/>
</dbReference>
<keyword evidence="6" id="KW-1185">Reference proteome</keyword>
<dbReference type="SUPFAM" id="SSF52540">
    <property type="entry name" value="P-loop containing nucleoside triphosphate hydrolases"/>
    <property type="match status" value="2"/>
</dbReference>
<feature type="compositionally biased region" description="Low complexity" evidence="3">
    <location>
        <begin position="533"/>
        <end position="542"/>
    </location>
</feature>
<feature type="non-terminal residue" evidence="5">
    <location>
        <position position="1826"/>
    </location>
</feature>
<reference evidence="5" key="1">
    <citation type="submission" date="2022-03" db="EMBL/GenBank/DDBJ databases">
        <title>Draft genome sequence of Aduncisulcus paluster, a free-living microaerophilic Fornicata.</title>
        <authorList>
            <person name="Yuyama I."/>
            <person name="Kume K."/>
            <person name="Tamura T."/>
            <person name="Inagaki Y."/>
            <person name="Hashimoto T."/>
        </authorList>
    </citation>
    <scope>NUCLEOTIDE SEQUENCE</scope>
    <source>
        <strain evidence="5">NY0171</strain>
    </source>
</reference>
<dbReference type="Pfam" id="PF07728">
    <property type="entry name" value="AAA_5"/>
    <property type="match status" value="2"/>
</dbReference>
<dbReference type="Gene3D" id="1.20.890.10">
    <property type="entry name" value="cAMP-dependent protein kinase regulatory subunit, dimerization-anchoring domain"/>
    <property type="match status" value="1"/>
</dbReference>
<evidence type="ECO:0000259" key="4">
    <source>
        <dbReference type="Pfam" id="PF07728"/>
    </source>
</evidence>
<dbReference type="PANTHER" id="PTHR48103:SF2">
    <property type="entry name" value="MIDASIN"/>
    <property type="match status" value="1"/>
</dbReference>
<keyword evidence="2" id="KW-0067">ATP-binding</keyword>
<name>A0ABQ5KSG8_9EUKA</name>
<dbReference type="InterPro" id="IPR027417">
    <property type="entry name" value="P-loop_NTPase"/>
</dbReference>